<reference evidence="3 4" key="1">
    <citation type="submission" date="2019-10" db="EMBL/GenBank/DDBJ databases">
        <title>Assembly and Annotation for the nematode Trichostrongylus colubriformis.</title>
        <authorList>
            <person name="Martin J."/>
        </authorList>
    </citation>
    <scope>NUCLEOTIDE SEQUENCE [LARGE SCALE GENOMIC DNA]</scope>
    <source>
        <strain evidence="3">G859</strain>
        <tissue evidence="3">Whole worm</tissue>
    </source>
</reference>
<feature type="compositionally biased region" description="Basic and acidic residues" evidence="2">
    <location>
        <begin position="337"/>
        <end position="360"/>
    </location>
</feature>
<evidence type="ECO:0000313" key="3">
    <source>
        <dbReference type="EMBL" id="KAK5966974.1"/>
    </source>
</evidence>
<name>A0AAN8IAG7_TRICO</name>
<organism evidence="3 4">
    <name type="scientific">Trichostrongylus colubriformis</name>
    <name type="common">Black scour worm</name>
    <dbReference type="NCBI Taxonomy" id="6319"/>
    <lineage>
        <taxon>Eukaryota</taxon>
        <taxon>Metazoa</taxon>
        <taxon>Ecdysozoa</taxon>
        <taxon>Nematoda</taxon>
        <taxon>Chromadorea</taxon>
        <taxon>Rhabditida</taxon>
        <taxon>Rhabditina</taxon>
        <taxon>Rhabditomorpha</taxon>
        <taxon>Strongyloidea</taxon>
        <taxon>Trichostrongylidae</taxon>
        <taxon>Trichostrongylus</taxon>
    </lineage>
</organism>
<keyword evidence="4" id="KW-1185">Reference proteome</keyword>
<sequence length="440" mass="51409">MDTREFERLQLEYNALRNALPPLPEPEDLYAKIIRVCRYFWISVKSVENLGLRVRSLRNTIDTWQERYTMCKILIETVARVRLEFLLIRSQLAALWALPSLLVATHKVESEVWRTMIRRQQGDDGGNPLLIDYTTMERAITDKLEVLKEYDTSLREYEEALGHESLQEERLFRAQILLELETLRDSIAERSSRESIVMDTTQREDDPVSLGQGEENTGEPEEREGIEEAMQESLATAQEIYQGHLVQREHEALLIRDNEQFVEPILEIEEEDESIDQELMVIDEEQSDEEEEHDAHSPAHAAQEEEQHDAHAPAHGAQEREHHASPPIHEAHRGHRARDVREDRRRQARSPVRDVRDLRGHQAPAPIQDVRHRRPPQPQDEIAQLRQQLQQQMQAVTNFNNMIEELEDQERCPIRTFAGGRIQNPNEERMPLANMYSSYD</sequence>
<feature type="coiled-coil region" evidence="1">
    <location>
        <begin position="382"/>
        <end position="409"/>
    </location>
</feature>
<evidence type="ECO:0000313" key="4">
    <source>
        <dbReference type="Proteomes" id="UP001331761"/>
    </source>
</evidence>
<evidence type="ECO:0000256" key="1">
    <source>
        <dbReference type="SAM" id="Coils"/>
    </source>
</evidence>
<keyword evidence="1" id="KW-0175">Coiled coil</keyword>
<comment type="caution">
    <text evidence="3">The sequence shown here is derived from an EMBL/GenBank/DDBJ whole genome shotgun (WGS) entry which is preliminary data.</text>
</comment>
<dbReference type="PROSITE" id="PS50096">
    <property type="entry name" value="IQ"/>
    <property type="match status" value="1"/>
</dbReference>
<dbReference type="EMBL" id="WIXE01022923">
    <property type="protein sequence ID" value="KAK5966974.1"/>
    <property type="molecule type" value="Genomic_DNA"/>
</dbReference>
<feature type="compositionally biased region" description="Acidic residues" evidence="2">
    <location>
        <begin position="216"/>
        <end position="227"/>
    </location>
</feature>
<evidence type="ECO:0000256" key="2">
    <source>
        <dbReference type="SAM" id="MobiDB-lite"/>
    </source>
</evidence>
<proteinExistence type="predicted"/>
<feature type="compositionally biased region" description="Basic and acidic residues" evidence="2">
    <location>
        <begin position="293"/>
        <end position="324"/>
    </location>
</feature>
<dbReference type="Proteomes" id="UP001331761">
    <property type="component" value="Unassembled WGS sequence"/>
</dbReference>
<protein>
    <submittedName>
        <fullName evidence="3">Uncharacterized protein</fullName>
    </submittedName>
</protein>
<feature type="region of interest" description="Disordered" evidence="2">
    <location>
        <begin position="191"/>
        <end position="227"/>
    </location>
</feature>
<dbReference type="AlphaFoldDB" id="A0AAN8IAG7"/>
<feature type="region of interest" description="Disordered" evidence="2">
    <location>
        <begin position="285"/>
        <end position="379"/>
    </location>
</feature>
<gene>
    <name evidence="3" type="ORF">GCK32_014429</name>
</gene>
<accession>A0AAN8IAG7</accession>